<keyword evidence="1" id="KW-0645">Protease</keyword>
<keyword evidence="9" id="KW-0560">Oxidoreductase</keyword>
<dbReference type="SUPFAM" id="SSF50630">
    <property type="entry name" value="Acid proteases"/>
    <property type="match status" value="1"/>
</dbReference>
<evidence type="ECO:0000256" key="1">
    <source>
        <dbReference type="ARBA" id="ARBA00022670"/>
    </source>
</evidence>
<keyword evidence="3" id="KW-0548">Nucleotidyltransferase</keyword>
<dbReference type="AlphaFoldDB" id="A0A2Z7CUT8"/>
<keyword evidence="4" id="KW-0540">Nuclease</keyword>
<dbReference type="Gene3D" id="2.40.70.10">
    <property type="entry name" value="Acid Proteases"/>
    <property type="match status" value="1"/>
</dbReference>
<dbReference type="GO" id="GO:0006508">
    <property type="term" value="P:proteolysis"/>
    <property type="evidence" value="ECO:0007669"/>
    <property type="project" value="UniProtKB-KW"/>
</dbReference>
<accession>A0A2Z7CUT8</accession>
<keyword evidence="10" id="KW-1185">Reference proteome</keyword>
<evidence type="ECO:0000256" key="6">
    <source>
        <dbReference type="ARBA" id="ARBA00022801"/>
    </source>
</evidence>
<keyword evidence="7" id="KW-0695">RNA-directed DNA polymerase</keyword>
<dbReference type="PANTHER" id="PTHR24559:SF450">
    <property type="entry name" value="RNA-DIRECTED DNA POLYMERASE HOMOLOG"/>
    <property type="match status" value="1"/>
</dbReference>
<evidence type="ECO:0000256" key="4">
    <source>
        <dbReference type="ARBA" id="ARBA00022722"/>
    </source>
</evidence>
<keyword evidence="2" id="KW-0808">Transferase</keyword>
<dbReference type="Pfam" id="PF08284">
    <property type="entry name" value="RVP_2"/>
    <property type="match status" value="1"/>
</dbReference>
<evidence type="ECO:0000256" key="5">
    <source>
        <dbReference type="ARBA" id="ARBA00022759"/>
    </source>
</evidence>
<keyword evidence="9" id="KW-0575">Peroxidase</keyword>
<dbReference type="PANTHER" id="PTHR24559">
    <property type="entry name" value="TRANSPOSON TY3-I GAG-POL POLYPROTEIN"/>
    <property type="match status" value="1"/>
</dbReference>
<dbReference type="InterPro" id="IPR000477">
    <property type="entry name" value="RT_dom"/>
</dbReference>
<dbReference type="OrthoDB" id="1743130at2759"/>
<evidence type="ECO:0000256" key="7">
    <source>
        <dbReference type="ARBA" id="ARBA00022918"/>
    </source>
</evidence>
<dbReference type="PROSITE" id="PS50878">
    <property type="entry name" value="RT_POL"/>
    <property type="match status" value="1"/>
</dbReference>
<proteinExistence type="predicted"/>
<feature type="domain" description="Reverse transcriptase" evidence="8">
    <location>
        <begin position="228"/>
        <end position="407"/>
    </location>
</feature>
<protein>
    <submittedName>
        <fullName evidence="9">Peroxidase 64</fullName>
    </submittedName>
</protein>
<dbReference type="GO" id="GO:0003964">
    <property type="term" value="F:RNA-directed DNA polymerase activity"/>
    <property type="evidence" value="ECO:0007669"/>
    <property type="project" value="UniProtKB-KW"/>
</dbReference>
<sequence>MKFLGSIGEREVVVMVDSGASHNFVSRKLVTELGLPVDESVRFGVCLGDGGRVPCHGLCKGLIVDLHSCVVEVDCYAFQLGGVDLILGVDWLRTLGEVLTNWELMRMSFSIGKETVTLMGEPRLSRAVSSLKSMLKITDMEFCGAIWYTGNGELEEERQEGTTPPTTELEELLKQYERLFDLPRTLPPTRTQDHAIRLKEGQGPVQVRPYRYAHHQKDEIEKMISEMMQSGIIQPSCSPFSSPVILVKKKDGSWRFCVDYRSLNEATVTDKFPMPIIDELLDELHGAVWFSKLDMRSGYHQIRVRPEDVCKTAFRTYEGHYEFLVIPFGLMNAPTTFQATMNEILKPFLRKCVLVFLDDILIFSTDWGAHLKHLREVLDILEQNQLLLHKKKCVFGMRQVEYLGHIISGEGVSHGSRKSSGSETLAKADYDKRGTRFLRIDRILQKIYPGLWEDCETIDGSVKEG</sequence>
<dbReference type="FunFam" id="3.10.10.10:FF:000007">
    <property type="entry name" value="Retrovirus-related Pol polyprotein from transposon 17.6-like Protein"/>
    <property type="match status" value="1"/>
</dbReference>
<organism evidence="9 10">
    <name type="scientific">Dorcoceras hygrometricum</name>
    <dbReference type="NCBI Taxonomy" id="472368"/>
    <lineage>
        <taxon>Eukaryota</taxon>
        <taxon>Viridiplantae</taxon>
        <taxon>Streptophyta</taxon>
        <taxon>Embryophyta</taxon>
        <taxon>Tracheophyta</taxon>
        <taxon>Spermatophyta</taxon>
        <taxon>Magnoliopsida</taxon>
        <taxon>eudicotyledons</taxon>
        <taxon>Gunneridae</taxon>
        <taxon>Pentapetalae</taxon>
        <taxon>asterids</taxon>
        <taxon>lamiids</taxon>
        <taxon>Lamiales</taxon>
        <taxon>Gesneriaceae</taxon>
        <taxon>Didymocarpoideae</taxon>
        <taxon>Trichosporeae</taxon>
        <taxon>Loxocarpinae</taxon>
        <taxon>Dorcoceras</taxon>
    </lineage>
</organism>
<dbReference type="InterPro" id="IPR043502">
    <property type="entry name" value="DNA/RNA_pol_sf"/>
</dbReference>
<evidence type="ECO:0000313" key="10">
    <source>
        <dbReference type="Proteomes" id="UP000250235"/>
    </source>
</evidence>
<name>A0A2Z7CUT8_9LAMI</name>
<dbReference type="CDD" id="cd01647">
    <property type="entry name" value="RT_LTR"/>
    <property type="match status" value="1"/>
</dbReference>
<dbReference type="GO" id="GO:0004601">
    <property type="term" value="F:peroxidase activity"/>
    <property type="evidence" value="ECO:0007669"/>
    <property type="project" value="UniProtKB-KW"/>
</dbReference>
<dbReference type="GO" id="GO:0004519">
    <property type="term" value="F:endonuclease activity"/>
    <property type="evidence" value="ECO:0007669"/>
    <property type="project" value="UniProtKB-KW"/>
</dbReference>
<evidence type="ECO:0000256" key="3">
    <source>
        <dbReference type="ARBA" id="ARBA00022695"/>
    </source>
</evidence>
<dbReference type="SUPFAM" id="SSF56672">
    <property type="entry name" value="DNA/RNA polymerases"/>
    <property type="match status" value="1"/>
</dbReference>
<dbReference type="Gene3D" id="3.10.10.10">
    <property type="entry name" value="HIV Type 1 Reverse Transcriptase, subunit A, domain 1"/>
    <property type="match status" value="1"/>
</dbReference>
<dbReference type="CDD" id="cd00303">
    <property type="entry name" value="retropepsin_like"/>
    <property type="match status" value="1"/>
</dbReference>
<dbReference type="Gene3D" id="3.30.70.270">
    <property type="match status" value="1"/>
</dbReference>
<dbReference type="InterPro" id="IPR043128">
    <property type="entry name" value="Rev_trsase/Diguanyl_cyclase"/>
</dbReference>
<keyword evidence="5" id="KW-0255">Endonuclease</keyword>
<dbReference type="Pfam" id="PF00078">
    <property type="entry name" value="RVT_1"/>
    <property type="match status" value="1"/>
</dbReference>
<dbReference type="GO" id="GO:0008233">
    <property type="term" value="F:peptidase activity"/>
    <property type="evidence" value="ECO:0007669"/>
    <property type="project" value="UniProtKB-KW"/>
</dbReference>
<gene>
    <name evidence="9" type="ORF">F511_25458</name>
</gene>
<evidence type="ECO:0000259" key="8">
    <source>
        <dbReference type="PROSITE" id="PS50878"/>
    </source>
</evidence>
<dbReference type="Proteomes" id="UP000250235">
    <property type="component" value="Unassembled WGS sequence"/>
</dbReference>
<dbReference type="InterPro" id="IPR021109">
    <property type="entry name" value="Peptidase_aspartic_dom_sf"/>
</dbReference>
<evidence type="ECO:0000313" key="9">
    <source>
        <dbReference type="EMBL" id="KZV50860.1"/>
    </source>
</evidence>
<dbReference type="EMBL" id="KQ992324">
    <property type="protein sequence ID" value="KZV50860.1"/>
    <property type="molecule type" value="Genomic_DNA"/>
</dbReference>
<dbReference type="InterPro" id="IPR053134">
    <property type="entry name" value="RNA-dir_DNA_polymerase"/>
</dbReference>
<keyword evidence="6" id="KW-0378">Hydrolase</keyword>
<reference evidence="9 10" key="1">
    <citation type="journal article" date="2015" name="Proc. Natl. Acad. Sci. U.S.A.">
        <title>The resurrection genome of Boea hygrometrica: A blueprint for survival of dehydration.</title>
        <authorList>
            <person name="Xiao L."/>
            <person name="Yang G."/>
            <person name="Zhang L."/>
            <person name="Yang X."/>
            <person name="Zhao S."/>
            <person name="Ji Z."/>
            <person name="Zhou Q."/>
            <person name="Hu M."/>
            <person name="Wang Y."/>
            <person name="Chen M."/>
            <person name="Xu Y."/>
            <person name="Jin H."/>
            <person name="Xiao X."/>
            <person name="Hu G."/>
            <person name="Bao F."/>
            <person name="Hu Y."/>
            <person name="Wan P."/>
            <person name="Li L."/>
            <person name="Deng X."/>
            <person name="Kuang T."/>
            <person name="Xiang C."/>
            <person name="Zhu J.K."/>
            <person name="Oliver M.J."/>
            <person name="He Y."/>
        </authorList>
    </citation>
    <scope>NUCLEOTIDE SEQUENCE [LARGE SCALE GENOMIC DNA]</scope>
    <source>
        <strain evidence="10">cv. XS01</strain>
    </source>
</reference>
<evidence type="ECO:0000256" key="2">
    <source>
        <dbReference type="ARBA" id="ARBA00022679"/>
    </source>
</evidence>